<dbReference type="Gene3D" id="3.20.20.370">
    <property type="entry name" value="Glycoside hydrolase/deacetylase"/>
    <property type="match status" value="1"/>
</dbReference>
<name>A0ABV2JCZ6_9STRE</name>
<evidence type="ECO:0000313" key="6">
    <source>
        <dbReference type="Proteomes" id="UP001549037"/>
    </source>
</evidence>
<keyword evidence="6" id="KW-1185">Reference proteome</keyword>
<accession>A0ABV2JCZ6</accession>
<dbReference type="InterPro" id="IPR002509">
    <property type="entry name" value="NODB_dom"/>
</dbReference>
<organism evidence="5 6">
    <name type="scientific">Streptococcus porcorum</name>
    <dbReference type="NCBI Taxonomy" id="701526"/>
    <lineage>
        <taxon>Bacteria</taxon>
        <taxon>Bacillati</taxon>
        <taxon>Bacillota</taxon>
        <taxon>Bacilli</taxon>
        <taxon>Lactobacillales</taxon>
        <taxon>Streptococcaceae</taxon>
        <taxon>Streptococcus</taxon>
    </lineage>
</organism>
<comment type="caution">
    <text evidence="5">The sequence shown here is derived from an EMBL/GenBank/DDBJ whole genome shotgun (WGS) entry which is preliminary data.</text>
</comment>
<keyword evidence="3" id="KW-0472">Membrane</keyword>
<feature type="transmembrane region" description="Helical" evidence="3">
    <location>
        <begin position="12"/>
        <end position="34"/>
    </location>
</feature>
<dbReference type="RefSeq" id="WP_354367383.1">
    <property type="nucleotide sequence ID" value="NZ_JBEPLN010000003.1"/>
</dbReference>
<keyword evidence="1" id="KW-0479">Metal-binding</keyword>
<proteinExistence type="predicted"/>
<reference evidence="5 6" key="1">
    <citation type="submission" date="2024-06" db="EMBL/GenBank/DDBJ databases">
        <title>Genomic Encyclopedia of Type Strains, Phase IV (KMG-IV): sequencing the most valuable type-strain genomes for metagenomic binning, comparative biology and taxonomic classification.</title>
        <authorList>
            <person name="Goeker M."/>
        </authorList>
    </citation>
    <scope>NUCLEOTIDE SEQUENCE [LARGE SCALE GENOMIC DNA]</scope>
    <source>
        <strain evidence="5 6">DSM 28302</strain>
    </source>
</reference>
<keyword evidence="3" id="KW-1133">Transmembrane helix</keyword>
<feature type="domain" description="NodB homology" evidence="4">
    <location>
        <begin position="104"/>
        <end position="305"/>
    </location>
</feature>
<keyword evidence="3" id="KW-0812">Transmembrane</keyword>
<dbReference type="PROSITE" id="PS51677">
    <property type="entry name" value="NODB"/>
    <property type="match status" value="1"/>
</dbReference>
<dbReference type="Proteomes" id="UP001549037">
    <property type="component" value="Unassembled WGS sequence"/>
</dbReference>
<evidence type="ECO:0000256" key="3">
    <source>
        <dbReference type="SAM" id="Phobius"/>
    </source>
</evidence>
<gene>
    <name evidence="5" type="ORF">ABID28_000278</name>
</gene>
<sequence length="308" mass="34627">MSHQSSTKKKELPAINGMIGLASLITILSLLYVLGTRSIDYEKLNAIFPFIKYEKKVKPKEEVVLDPTALATGTNHNNAASSYAYDTAEIRAYMRGEKEYTGEKLVFITIDDGANHNITPRILDILKDQQVPATFFVIGRTVYDEFADIFQRQIAEGHAIGLHSVSHDMGLLYPGGVPNVTQILSEAQEEQQYLKNILGADFNSKVWRYPGGAMSWQGIEESNAVLAQNGFEWIDWNASVGDAEAANIRPNNLQEMLDYHTLSYSHFPESDVRVVLMHDAYDKELTVEALPHIIKYYRDQGYKFGVLS</sequence>
<dbReference type="EMBL" id="JBEPLN010000003">
    <property type="protein sequence ID" value="MET3633645.1"/>
    <property type="molecule type" value="Genomic_DNA"/>
</dbReference>
<dbReference type="PANTHER" id="PTHR10587:SF133">
    <property type="entry name" value="CHITIN DEACETYLASE 1-RELATED"/>
    <property type="match status" value="1"/>
</dbReference>
<evidence type="ECO:0000259" key="4">
    <source>
        <dbReference type="PROSITE" id="PS51677"/>
    </source>
</evidence>
<evidence type="ECO:0000256" key="2">
    <source>
        <dbReference type="ARBA" id="ARBA00022801"/>
    </source>
</evidence>
<dbReference type="InterPro" id="IPR011330">
    <property type="entry name" value="Glyco_hydro/deAcase_b/a-brl"/>
</dbReference>
<dbReference type="CDD" id="cd10944">
    <property type="entry name" value="CE4_SmPgdA_like"/>
    <property type="match status" value="1"/>
</dbReference>
<evidence type="ECO:0000313" key="5">
    <source>
        <dbReference type="EMBL" id="MET3633645.1"/>
    </source>
</evidence>
<protein>
    <submittedName>
        <fullName evidence="5">Peptidoglycan/xylan/chitin deacetylase (PgdA/CDA1 family)</fullName>
    </submittedName>
</protein>
<dbReference type="Pfam" id="PF01522">
    <property type="entry name" value="Polysacc_deac_1"/>
    <property type="match status" value="1"/>
</dbReference>
<dbReference type="SUPFAM" id="SSF88713">
    <property type="entry name" value="Glycoside hydrolase/deacetylase"/>
    <property type="match status" value="1"/>
</dbReference>
<keyword evidence="2" id="KW-0378">Hydrolase</keyword>
<evidence type="ECO:0000256" key="1">
    <source>
        <dbReference type="ARBA" id="ARBA00022723"/>
    </source>
</evidence>
<dbReference type="PANTHER" id="PTHR10587">
    <property type="entry name" value="GLYCOSYL TRANSFERASE-RELATED"/>
    <property type="match status" value="1"/>
</dbReference>
<dbReference type="InterPro" id="IPR050248">
    <property type="entry name" value="Polysacc_deacetylase_ArnD"/>
</dbReference>